<accession>A0A0K1ER20</accession>
<evidence type="ECO:0000313" key="2">
    <source>
        <dbReference type="Proteomes" id="UP000067626"/>
    </source>
</evidence>
<organism evidence="1 2">
    <name type="scientific">Chondromyces crocatus</name>
    <dbReference type="NCBI Taxonomy" id="52"/>
    <lineage>
        <taxon>Bacteria</taxon>
        <taxon>Pseudomonadati</taxon>
        <taxon>Myxococcota</taxon>
        <taxon>Polyangia</taxon>
        <taxon>Polyangiales</taxon>
        <taxon>Polyangiaceae</taxon>
        <taxon>Chondromyces</taxon>
    </lineage>
</organism>
<dbReference type="EMBL" id="CP012159">
    <property type="protein sequence ID" value="AKT43087.1"/>
    <property type="molecule type" value="Genomic_DNA"/>
</dbReference>
<gene>
    <name evidence="1" type="ORF">CMC5_073150</name>
</gene>
<dbReference type="Proteomes" id="UP000067626">
    <property type="component" value="Chromosome"/>
</dbReference>
<reference evidence="1 2" key="1">
    <citation type="submission" date="2015-07" db="EMBL/GenBank/DDBJ databases">
        <title>Genome analysis of myxobacterium Chondromyces crocatus Cm c5 reveals a high potential for natural compound synthesis and the genetic basis for the loss of fruiting body formation.</title>
        <authorList>
            <person name="Zaburannyi N."/>
            <person name="Bunk B."/>
            <person name="Maier J."/>
            <person name="Overmann J."/>
            <person name="Mueller R."/>
        </authorList>
    </citation>
    <scope>NUCLEOTIDE SEQUENCE [LARGE SCALE GENOMIC DNA]</scope>
    <source>
        <strain evidence="1 2">Cm c5</strain>
    </source>
</reference>
<protein>
    <submittedName>
        <fullName evidence="1">Uncharacterized protein</fullName>
    </submittedName>
</protein>
<dbReference type="KEGG" id="ccro:CMC5_073150"/>
<evidence type="ECO:0000313" key="1">
    <source>
        <dbReference type="EMBL" id="AKT43087.1"/>
    </source>
</evidence>
<dbReference type="AlphaFoldDB" id="A0A0K1ER20"/>
<dbReference type="STRING" id="52.CMC5_073150"/>
<name>A0A0K1ER20_CHOCO</name>
<sequence>MRRNLALRFWRVHIASSSPLLHVVSTRRSPLGSRGALALALGLGVWLAPSGAEADVLPPLRPECPEGSVARQDHTGTHCEPTTCDPDQGCTKGQSCRRVALCIETERYHPLKAGAGEQLRQIARGPCEADGSCARPATCETTPRCVPGAETTGWRSRLGCAAAPGMPGGHGVVLLGGLVAALAVVFRGRASVQGTSSPRRPR</sequence>
<keyword evidence="2" id="KW-1185">Reference proteome</keyword>
<proteinExistence type="predicted"/>